<evidence type="ECO:0000256" key="4">
    <source>
        <dbReference type="ARBA" id="ARBA00022605"/>
    </source>
</evidence>
<reference evidence="8" key="1">
    <citation type="submission" date="2017-11" db="EMBL/GenBank/DDBJ databases">
        <title>The sensing device of the deep-sea amphipod.</title>
        <authorList>
            <person name="Kobayashi H."/>
            <person name="Nagahama T."/>
            <person name="Arai W."/>
            <person name="Sasagawa Y."/>
            <person name="Umeda M."/>
            <person name="Hayashi T."/>
            <person name="Nikaido I."/>
            <person name="Watanabe H."/>
            <person name="Oguri K."/>
            <person name="Kitazato H."/>
            <person name="Fujioka K."/>
            <person name="Kido Y."/>
            <person name="Takami H."/>
        </authorList>
    </citation>
    <scope>NUCLEOTIDE SEQUENCE</scope>
    <source>
        <tissue evidence="8">Whole body</tissue>
    </source>
</reference>
<dbReference type="Pfam" id="PF01678">
    <property type="entry name" value="DAP_epimerase"/>
    <property type="match status" value="2"/>
</dbReference>
<evidence type="ECO:0000256" key="7">
    <source>
        <dbReference type="ARBA" id="ARBA00051712"/>
    </source>
</evidence>
<evidence type="ECO:0000256" key="3">
    <source>
        <dbReference type="ARBA" id="ARBA00013080"/>
    </source>
</evidence>
<evidence type="ECO:0000256" key="2">
    <source>
        <dbReference type="ARBA" id="ARBA00010219"/>
    </source>
</evidence>
<accession>A0A6A7G8P9</accession>
<dbReference type="EC" id="5.1.1.7" evidence="3"/>
<evidence type="ECO:0000313" key="8">
    <source>
        <dbReference type="EMBL" id="LAC27306.1"/>
    </source>
</evidence>
<keyword evidence="6" id="KW-0413">Isomerase</keyword>
<dbReference type="SUPFAM" id="SSF54506">
    <property type="entry name" value="Diaminopimelate epimerase-like"/>
    <property type="match status" value="2"/>
</dbReference>
<comment type="similarity">
    <text evidence="2">Belongs to the diaminopimelate epimerase family.</text>
</comment>
<comment type="pathway">
    <text evidence="1">Amino-acid biosynthesis; L-lysine biosynthesis via DAP pathway; DL-2,6-diaminopimelate from LL-2,6-diaminopimelate: step 1/1.</text>
</comment>
<evidence type="ECO:0000256" key="1">
    <source>
        <dbReference type="ARBA" id="ARBA00005196"/>
    </source>
</evidence>
<comment type="catalytic activity">
    <reaction evidence="7">
        <text>(2S,6S)-2,6-diaminopimelate = meso-2,6-diaminopimelate</text>
        <dbReference type="Rhea" id="RHEA:15393"/>
        <dbReference type="ChEBI" id="CHEBI:57609"/>
        <dbReference type="ChEBI" id="CHEBI:57791"/>
        <dbReference type="EC" id="5.1.1.7"/>
    </reaction>
</comment>
<dbReference type="InterPro" id="IPR018510">
    <property type="entry name" value="DAP_epimerase_AS"/>
</dbReference>
<dbReference type="NCBIfam" id="TIGR00652">
    <property type="entry name" value="DapF"/>
    <property type="match status" value="1"/>
</dbReference>
<dbReference type="PROSITE" id="PS01326">
    <property type="entry name" value="DAP_EPIMERASE"/>
    <property type="match status" value="1"/>
</dbReference>
<keyword evidence="5" id="KW-0457">Lysine biosynthesis</keyword>
<dbReference type="AlphaFoldDB" id="A0A6A7G8P9"/>
<keyword evidence="4" id="KW-0028">Amino-acid biosynthesis</keyword>
<dbReference type="Gene3D" id="3.10.310.10">
    <property type="entry name" value="Diaminopimelate Epimerase, Chain A, domain 1"/>
    <property type="match status" value="2"/>
</dbReference>
<organism evidence="8">
    <name type="scientific">Hirondellea gigas</name>
    <dbReference type="NCBI Taxonomy" id="1518452"/>
    <lineage>
        <taxon>Eukaryota</taxon>
        <taxon>Metazoa</taxon>
        <taxon>Ecdysozoa</taxon>
        <taxon>Arthropoda</taxon>
        <taxon>Crustacea</taxon>
        <taxon>Multicrustacea</taxon>
        <taxon>Malacostraca</taxon>
        <taxon>Eumalacostraca</taxon>
        <taxon>Peracarida</taxon>
        <taxon>Amphipoda</taxon>
        <taxon>Amphilochidea</taxon>
        <taxon>Lysianassida</taxon>
        <taxon>Lysianassidira</taxon>
        <taxon>Lysianassoidea</taxon>
        <taxon>Lysianassidae</taxon>
        <taxon>Hirondellea</taxon>
    </lineage>
</organism>
<protein>
    <recommendedName>
        <fullName evidence="3">diaminopimelate epimerase</fullName>
        <ecNumber evidence="3">5.1.1.7</ecNumber>
    </recommendedName>
</protein>
<proteinExistence type="evidence at transcript level"/>
<dbReference type="HAMAP" id="MF_00197">
    <property type="entry name" value="DAP_epimerase"/>
    <property type="match status" value="1"/>
</dbReference>
<dbReference type="GO" id="GO:0009089">
    <property type="term" value="P:lysine biosynthetic process via diaminopimelate"/>
    <property type="evidence" value="ECO:0007669"/>
    <property type="project" value="UniProtKB-UniPathway"/>
</dbReference>
<dbReference type="UniPathway" id="UPA00034">
    <property type="reaction ID" value="UER00025"/>
</dbReference>
<dbReference type="EMBL" id="IACT01008194">
    <property type="protein sequence ID" value="LAC27306.1"/>
    <property type="molecule type" value="mRNA"/>
</dbReference>
<dbReference type="InterPro" id="IPR001653">
    <property type="entry name" value="DAP_epimerase_DapF"/>
</dbReference>
<evidence type="ECO:0000256" key="5">
    <source>
        <dbReference type="ARBA" id="ARBA00023154"/>
    </source>
</evidence>
<dbReference type="GO" id="GO:0008837">
    <property type="term" value="F:diaminopimelate epimerase activity"/>
    <property type="evidence" value="ECO:0007669"/>
    <property type="project" value="UniProtKB-EC"/>
</dbReference>
<evidence type="ECO:0000256" key="6">
    <source>
        <dbReference type="ARBA" id="ARBA00023235"/>
    </source>
</evidence>
<dbReference type="PANTHER" id="PTHR31689:SF0">
    <property type="entry name" value="DIAMINOPIMELATE EPIMERASE"/>
    <property type="match status" value="1"/>
</dbReference>
<dbReference type="GO" id="GO:0005829">
    <property type="term" value="C:cytosol"/>
    <property type="evidence" value="ECO:0007669"/>
    <property type="project" value="TreeGrafter"/>
</dbReference>
<name>A0A6A7G8P9_9CRUS</name>
<sequence>MKIYRFFYYLGGKIMKFEKYHGLGNDFIIVEKEEIGANLKYSELAKDICNRNVGIGADGLIIAATDESNNNEMIFYNADGTFDTMCGNGFRCFCLYLRNHNLINREELKIRTGAGILKAQIISDNPFMVKVNMGKEEYHHETIKFDSKNELFNKKIMVEDKEFFITSLFMGTTHTVVFVEDISNEFVEKYGSLINDLEFFPIDTSVNFCKLEKGKLKIKTWERGVGLTLACGTGSCSAAIVAKRLGLVGDHVVVKHLLGELEIELKEDVYMIGTGVKIASGDFNLKI</sequence>
<dbReference type="PANTHER" id="PTHR31689">
    <property type="entry name" value="DIAMINOPIMELATE EPIMERASE, CHLOROPLASTIC"/>
    <property type="match status" value="1"/>
</dbReference>